<comment type="caution">
    <text evidence="1">The sequence shown here is derived from an EMBL/GenBank/DDBJ whole genome shotgun (WGS) entry which is preliminary data.</text>
</comment>
<dbReference type="InterPro" id="IPR036724">
    <property type="entry name" value="Cobalamin-bd_sf"/>
</dbReference>
<dbReference type="GO" id="GO:0004494">
    <property type="term" value="F:methylmalonyl-CoA mutase activity"/>
    <property type="evidence" value="ECO:0007669"/>
    <property type="project" value="TreeGrafter"/>
</dbReference>
<dbReference type="GO" id="GO:0019678">
    <property type="term" value="P:propionate metabolic process, methylmalonyl pathway"/>
    <property type="evidence" value="ECO:0007669"/>
    <property type="project" value="TreeGrafter"/>
</dbReference>
<dbReference type="AlphaFoldDB" id="A0A645JK87"/>
<gene>
    <name evidence="1" type="ORF">SDC9_211846</name>
</gene>
<evidence type="ECO:0000313" key="1">
    <source>
        <dbReference type="EMBL" id="MPN64075.1"/>
    </source>
</evidence>
<dbReference type="GO" id="GO:0031419">
    <property type="term" value="F:cobalamin binding"/>
    <property type="evidence" value="ECO:0007669"/>
    <property type="project" value="InterPro"/>
</dbReference>
<dbReference type="Gene3D" id="3.40.50.280">
    <property type="entry name" value="Cobalamin-binding domain"/>
    <property type="match status" value="1"/>
</dbReference>
<dbReference type="PANTHER" id="PTHR48101">
    <property type="entry name" value="METHYLMALONYL-COA MUTASE, MITOCHONDRIAL-RELATED"/>
    <property type="match status" value="1"/>
</dbReference>
<sequence>MANLGPIPQHKARADFSTGFMEVAAFEVLKNDGFPTVEEAAKAALESGADVTIICSTDDTYPEMVPPLARMIKAQNPQMKIILAGAPAKEFEASYREAGVDDFIHVKANCYQILSDLQDAKGMN</sequence>
<dbReference type="GO" id="GO:0005737">
    <property type="term" value="C:cytoplasm"/>
    <property type="evidence" value="ECO:0007669"/>
    <property type="project" value="TreeGrafter"/>
</dbReference>
<name>A0A645JK87_9ZZZZ</name>
<dbReference type="GO" id="GO:0046872">
    <property type="term" value="F:metal ion binding"/>
    <property type="evidence" value="ECO:0007669"/>
    <property type="project" value="InterPro"/>
</dbReference>
<accession>A0A645JK87</accession>
<evidence type="ECO:0008006" key="2">
    <source>
        <dbReference type="Google" id="ProtNLM"/>
    </source>
</evidence>
<proteinExistence type="predicted"/>
<reference evidence="1" key="1">
    <citation type="submission" date="2019-08" db="EMBL/GenBank/DDBJ databases">
        <authorList>
            <person name="Kucharzyk K."/>
            <person name="Murdoch R.W."/>
            <person name="Higgins S."/>
            <person name="Loffler F."/>
        </authorList>
    </citation>
    <scope>NUCLEOTIDE SEQUENCE</scope>
</reference>
<protein>
    <recommendedName>
        <fullName evidence="2">Methylmalonyl-CoA mutase</fullName>
    </recommendedName>
</protein>
<dbReference type="PANTHER" id="PTHR48101:SF4">
    <property type="entry name" value="METHYLMALONYL-COA MUTASE, MITOCHONDRIAL"/>
    <property type="match status" value="1"/>
</dbReference>
<dbReference type="SUPFAM" id="SSF52242">
    <property type="entry name" value="Cobalamin (vitamin B12)-binding domain"/>
    <property type="match status" value="1"/>
</dbReference>
<dbReference type="EMBL" id="VSSQ01144461">
    <property type="protein sequence ID" value="MPN64075.1"/>
    <property type="molecule type" value="Genomic_DNA"/>
</dbReference>
<organism evidence="1">
    <name type="scientific">bioreactor metagenome</name>
    <dbReference type="NCBI Taxonomy" id="1076179"/>
    <lineage>
        <taxon>unclassified sequences</taxon>
        <taxon>metagenomes</taxon>
        <taxon>ecological metagenomes</taxon>
    </lineage>
</organism>